<dbReference type="InterPro" id="IPR023234">
    <property type="entry name" value="NarG-like_domain"/>
</dbReference>
<reference evidence="9" key="1">
    <citation type="journal article" date="2015" name="Nature">
        <title>Complex archaea that bridge the gap between prokaryotes and eukaryotes.</title>
        <authorList>
            <person name="Spang A."/>
            <person name="Saw J.H."/>
            <person name="Jorgensen S.L."/>
            <person name="Zaremba-Niedzwiedzka K."/>
            <person name="Martijn J."/>
            <person name="Lind A.E."/>
            <person name="van Eijk R."/>
            <person name="Schleper C."/>
            <person name="Guy L."/>
            <person name="Ettema T.J."/>
        </authorList>
    </citation>
    <scope>NUCLEOTIDE SEQUENCE</scope>
</reference>
<keyword evidence="5" id="KW-0560">Oxidoreductase</keyword>
<dbReference type="Gene3D" id="1.20.950.20">
    <property type="entry name" value="Transmembrane di-heme cytochromes, Chain C"/>
    <property type="match status" value="1"/>
</dbReference>
<feature type="transmembrane region" description="Helical" evidence="7">
    <location>
        <begin position="84"/>
        <end position="103"/>
    </location>
</feature>
<comment type="caution">
    <text evidence="9">The sequence shown here is derived from an EMBL/GenBank/DDBJ whole genome shotgun (WGS) entry which is preliminary data.</text>
</comment>
<dbReference type="EMBL" id="LAZR01031305">
    <property type="protein sequence ID" value="KKL54139.1"/>
    <property type="molecule type" value="Genomic_DNA"/>
</dbReference>
<feature type="transmembrane region" description="Helical" evidence="7">
    <location>
        <begin position="5"/>
        <end position="26"/>
    </location>
</feature>
<dbReference type="SUPFAM" id="SSF103501">
    <property type="entry name" value="Respiratory nitrate reductase 1 gamma chain"/>
    <property type="match status" value="1"/>
</dbReference>
<name>A0A0F9CXW3_9ZZZZ</name>
<feature type="non-terminal residue" evidence="9">
    <location>
        <position position="285"/>
    </location>
</feature>
<evidence type="ECO:0000313" key="9">
    <source>
        <dbReference type="EMBL" id="KKL54139.1"/>
    </source>
</evidence>
<evidence type="ECO:0000256" key="2">
    <source>
        <dbReference type="ARBA" id="ARBA00022475"/>
    </source>
</evidence>
<organism evidence="9">
    <name type="scientific">marine sediment metagenome</name>
    <dbReference type="NCBI Taxonomy" id="412755"/>
    <lineage>
        <taxon>unclassified sequences</taxon>
        <taxon>metagenomes</taxon>
        <taxon>ecological metagenomes</taxon>
    </lineage>
</organism>
<evidence type="ECO:0000256" key="6">
    <source>
        <dbReference type="ARBA" id="ARBA00023136"/>
    </source>
</evidence>
<evidence type="ECO:0000256" key="3">
    <source>
        <dbReference type="ARBA" id="ARBA00022692"/>
    </source>
</evidence>
<keyword evidence="4 7" id="KW-1133">Transmembrane helix</keyword>
<protein>
    <recommendedName>
        <fullName evidence="8">NarG-like domain-containing protein</fullName>
    </recommendedName>
</protein>
<keyword evidence="3 7" id="KW-0812">Transmembrane</keyword>
<dbReference type="InterPro" id="IPR036197">
    <property type="entry name" value="NarG-like_sf"/>
</dbReference>
<accession>A0A0F9CXW3</accession>
<evidence type="ECO:0000256" key="7">
    <source>
        <dbReference type="SAM" id="Phobius"/>
    </source>
</evidence>
<evidence type="ECO:0000256" key="1">
    <source>
        <dbReference type="ARBA" id="ARBA00004651"/>
    </source>
</evidence>
<dbReference type="GO" id="GO:0016491">
    <property type="term" value="F:oxidoreductase activity"/>
    <property type="evidence" value="ECO:0007669"/>
    <property type="project" value="UniProtKB-KW"/>
</dbReference>
<gene>
    <name evidence="9" type="ORF">LCGC14_2268410</name>
</gene>
<evidence type="ECO:0000256" key="4">
    <source>
        <dbReference type="ARBA" id="ARBA00022989"/>
    </source>
</evidence>
<comment type="subcellular location">
    <subcellularLocation>
        <location evidence="1">Cell membrane</location>
        <topology evidence="1">Multi-pass membrane protein</topology>
    </subcellularLocation>
</comment>
<feature type="transmembrane region" description="Helical" evidence="7">
    <location>
        <begin position="46"/>
        <end position="72"/>
    </location>
</feature>
<dbReference type="GO" id="GO:0005886">
    <property type="term" value="C:plasma membrane"/>
    <property type="evidence" value="ECO:0007669"/>
    <property type="project" value="UniProtKB-SubCell"/>
</dbReference>
<feature type="transmembrane region" description="Helical" evidence="7">
    <location>
        <begin position="123"/>
        <end position="145"/>
    </location>
</feature>
<sequence length="285" mass="32966">MVFNLLLYTSLIIFILGLIYKISRWFSRRIGVLADDLTTRDRVLSAVRGIISVIFSKKILVLLRVFILDVILQMRILRENFLRWLMHMFIYAGFMLLLLVHGLGVPFYENIFTDYYSTINPFFFLRNFFGVMIIIGLGIAVYRRLILKVPRLKTSAMDRYAIIILFAVMISGVFLDGVKITSYTVFQTMLGDYADPDEEDEIAALENYWVKYFGVVSPNVEPPFDEELLEEGKDLDESYCADCHSPIKSAFAAYATAVMIRPIALMLDRMDSTTFFYYLHIIASF</sequence>
<dbReference type="AlphaFoldDB" id="A0A0F9CXW3"/>
<proteinExistence type="predicted"/>
<feature type="transmembrane region" description="Helical" evidence="7">
    <location>
        <begin position="157"/>
        <end position="175"/>
    </location>
</feature>
<keyword evidence="2" id="KW-1003">Cell membrane</keyword>
<evidence type="ECO:0000259" key="8">
    <source>
        <dbReference type="Pfam" id="PF02665"/>
    </source>
</evidence>
<keyword evidence="6 7" id="KW-0472">Membrane</keyword>
<feature type="domain" description="NarG-like" evidence="8">
    <location>
        <begin position="76"/>
        <end position="181"/>
    </location>
</feature>
<evidence type="ECO:0000256" key="5">
    <source>
        <dbReference type="ARBA" id="ARBA00023002"/>
    </source>
</evidence>
<dbReference type="Pfam" id="PF02665">
    <property type="entry name" value="Nitrate_red_gam"/>
    <property type="match status" value="1"/>
</dbReference>